<dbReference type="CDD" id="cd00121">
    <property type="entry name" value="MATH"/>
    <property type="match status" value="1"/>
</dbReference>
<accession>A0A9W8CFD0</accession>
<feature type="domain" description="BTB" evidence="3">
    <location>
        <begin position="180"/>
        <end position="247"/>
    </location>
</feature>
<dbReference type="SUPFAM" id="SSF49599">
    <property type="entry name" value="TRAF domain-like"/>
    <property type="match status" value="1"/>
</dbReference>
<dbReference type="SUPFAM" id="SSF54695">
    <property type="entry name" value="POZ domain"/>
    <property type="match status" value="1"/>
</dbReference>
<evidence type="ECO:0000256" key="2">
    <source>
        <dbReference type="ARBA" id="ARBA00010846"/>
    </source>
</evidence>
<dbReference type="EMBL" id="MU629654">
    <property type="protein sequence ID" value="KAJ1255687.1"/>
    <property type="molecule type" value="Genomic_DNA"/>
</dbReference>
<gene>
    <name evidence="5" type="ORF">BS78_K171400</name>
</gene>
<reference evidence="5 6" key="1">
    <citation type="submission" date="2022-10" db="EMBL/GenBank/DDBJ databases">
        <title>WGS assembly of Paspalum vaginatum 540-79.</title>
        <authorList>
            <person name="Sun G."/>
            <person name="Wase N."/>
            <person name="Shu S."/>
            <person name="Jenkins J."/>
            <person name="Zhou B."/>
            <person name="Torres-Rodriguez J."/>
            <person name="Chen C."/>
            <person name="Sandor L."/>
            <person name="Plott C."/>
            <person name="Yoshinga Y."/>
            <person name="Daum C."/>
            <person name="Qi P."/>
            <person name="Barry K."/>
            <person name="Lipzen A."/>
            <person name="Berry L."/>
            <person name="Pedersen C."/>
            <person name="Gottilla T."/>
            <person name="Foltz A."/>
            <person name="Yu H."/>
            <person name="O'Malley R."/>
            <person name="Zhang C."/>
            <person name="Devos K."/>
            <person name="Sigmon B."/>
            <person name="Yu B."/>
            <person name="Obata T."/>
            <person name="Schmutz J."/>
            <person name="Schnable J."/>
        </authorList>
    </citation>
    <scope>NUCLEOTIDE SEQUENCE [LARGE SCALE GENOMIC DNA]</scope>
    <source>
        <strain evidence="6">cv. 540-79</strain>
    </source>
</reference>
<dbReference type="Gene3D" id="3.30.710.10">
    <property type="entry name" value="Potassium Channel Kv1.1, Chain A"/>
    <property type="match status" value="1"/>
</dbReference>
<dbReference type="InterPro" id="IPR045005">
    <property type="entry name" value="BPM1-6"/>
</dbReference>
<sequence>MSAALKRPGTRTSSVCTTPETARLTHSFKVVGGVLHKGFGVGRSVRSATFAVGGHRWCILYYPDGRDHPDHLDYAAVYLELISRNNQEASAAFEFRLVNQTNGISTFVSKHQRVFDAATSSWGNAQFMKKGDLKASEFLKDDCLEIECDVTVISKAVEIDVPPPDILDSLGKLLGSEEGADITLKVQGEVFRAHRIVLAMRSPVFKAEFYGPAKDNRKRTVVVEDVEPAVFKAMLHFVYTDSLPDMDDLGTDKYQEMVKHLLVAAYRYGMERMKLICESILCKRLCVEGVADTLVLADQNHCTKLKDACIGFIGSSDRMDDVAATEGYKNLKRACPALTMEVWEKSAKYRKI</sequence>
<dbReference type="Pfam" id="PF00651">
    <property type="entry name" value="BTB"/>
    <property type="match status" value="1"/>
</dbReference>
<feature type="domain" description="MATH" evidence="4">
    <location>
        <begin position="21"/>
        <end position="150"/>
    </location>
</feature>
<evidence type="ECO:0000259" key="4">
    <source>
        <dbReference type="PROSITE" id="PS50144"/>
    </source>
</evidence>
<dbReference type="InterPro" id="IPR056423">
    <property type="entry name" value="BACK_BPM_SPOP"/>
</dbReference>
<evidence type="ECO:0000256" key="1">
    <source>
        <dbReference type="ARBA" id="ARBA00004906"/>
    </source>
</evidence>
<dbReference type="CDD" id="cd18280">
    <property type="entry name" value="BTB_POZ_BPM_plant"/>
    <property type="match status" value="1"/>
</dbReference>
<evidence type="ECO:0000313" key="6">
    <source>
        <dbReference type="Proteomes" id="UP001164776"/>
    </source>
</evidence>
<name>A0A9W8CFD0_9POAL</name>
<dbReference type="SMART" id="SM00225">
    <property type="entry name" value="BTB"/>
    <property type="match status" value="1"/>
</dbReference>
<comment type="pathway">
    <text evidence="1">Protein modification; protein ubiquitination.</text>
</comment>
<dbReference type="InterPro" id="IPR000210">
    <property type="entry name" value="BTB/POZ_dom"/>
</dbReference>
<dbReference type="Proteomes" id="UP001164776">
    <property type="component" value="Unassembled WGS sequence"/>
</dbReference>
<keyword evidence="6" id="KW-1185">Reference proteome</keyword>
<dbReference type="Gene3D" id="2.60.210.10">
    <property type="entry name" value="Apoptosis, Tumor Necrosis Factor Receptor Associated Protein 2, Chain A"/>
    <property type="match status" value="1"/>
</dbReference>
<protein>
    <submittedName>
        <fullName evidence="5">Uncharacterized protein</fullName>
    </submittedName>
</protein>
<comment type="caution">
    <text evidence="5">The sequence shown here is derived from an EMBL/GenBank/DDBJ whole genome shotgun (WGS) entry which is preliminary data.</text>
</comment>
<dbReference type="Gene3D" id="1.25.40.420">
    <property type="match status" value="1"/>
</dbReference>
<dbReference type="PANTHER" id="PTHR26379">
    <property type="entry name" value="BTB/POZ AND MATH DOMAIN-CONTAINING PROTEIN 1"/>
    <property type="match status" value="1"/>
</dbReference>
<dbReference type="PANTHER" id="PTHR26379:SF441">
    <property type="entry name" value="BTB DOMAIN-CONTAINING PROTEIN"/>
    <property type="match status" value="1"/>
</dbReference>
<dbReference type="GO" id="GO:0016567">
    <property type="term" value="P:protein ubiquitination"/>
    <property type="evidence" value="ECO:0007669"/>
    <property type="project" value="InterPro"/>
</dbReference>
<dbReference type="InterPro" id="IPR011333">
    <property type="entry name" value="SKP1/BTB/POZ_sf"/>
</dbReference>
<dbReference type="OrthoDB" id="6496053at2759"/>
<dbReference type="AlphaFoldDB" id="A0A9W8CFD0"/>
<comment type="similarity">
    <text evidence="2">Belongs to the Tdpoz family.</text>
</comment>
<organism evidence="5 6">
    <name type="scientific">Paspalum vaginatum</name>
    <name type="common">seashore paspalum</name>
    <dbReference type="NCBI Taxonomy" id="158149"/>
    <lineage>
        <taxon>Eukaryota</taxon>
        <taxon>Viridiplantae</taxon>
        <taxon>Streptophyta</taxon>
        <taxon>Embryophyta</taxon>
        <taxon>Tracheophyta</taxon>
        <taxon>Spermatophyta</taxon>
        <taxon>Magnoliopsida</taxon>
        <taxon>Liliopsida</taxon>
        <taxon>Poales</taxon>
        <taxon>Poaceae</taxon>
        <taxon>PACMAD clade</taxon>
        <taxon>Panicoideae</taxon>
        <taxon>Andropogonodae</taxon>
        <taxon>Paspaleae</taxon>
        <taxon>Paspalinae</taxon>
        <taxon>Paspalum</taxon>
    </lineage>
</organism>
<dbReference type="Pfam" id="PF22486">
    <property type="entry name" value="MATH_2"/>
    <property type="match status" value="1"/>
</dbReference>
<dbReference type="Pfam" id="PF24570">
    <property type="entry name" value="BACK_BPM_SPOP"/>
    <property type="match status" value="1"/>
</dbReference>
<dbReference type="InterPro" id="IPR008974">
    <property type="entry name" value="TRAF-like"/>
</dbReference>
<dbReference type="SMART" id="SM00061">
    <property type="entry name" value="MATH"/>
    <property type="match status" value="1"/>
</dbReference>
<dbReference type="PROSITE" id="PS50097">
    <property type="entry name" value="BTB"/>
    <property type="match status" value="1"/>
</dbReference>
<dbReference type="InterPro" id="IPR002083">
    <property type="entry name" value="MATH/TRAF_dom"/>
</dbReference>
<evidence type="ECO:0000313" key="5">
    <source>
        <dbReference type="EMBL" id="KAJ1255687.1"/>
    </source>
</evidence>
<proteinExistence type="inferred from homology"/>
<dbReference type="PROSITE" id="PS50144">
    <property type="entry name" value="MATH"/>
    <property type="match status" value="1"/>
</dbReference>
<evidence type="ECO:0000259" key="3">
    <source>
        <dbReference type="PROSITE" id="PS50097"/>
    </source>
</evidence>